<evidence type="ECO:0000313" key="2">
    <source>
        <dbReference type="EMBL" id="KAF0908322.1"/>
    </source>
</evidence>
<evidence type="ECO:0000256" key="1">
    <source>
        <dbReference type="SAM" id="MobiDB-lite"/>
    </source>
</evidence>
<comment type="caution">
    <text evidence="2">The sequence shown here is derived from an EMBL/GenBank/DDBJ whole genome shotgun (WGS) entry which is preliminary data.</text>
</comment>
<gene>
    <name evidence="2" type="ORF">E2562_024736</name>
</gene>
<reference evidence="2 3" key="1">
    <citation type="submission" date="2019-11" db="EMBL/GenBank/DDBJ databases">
        <title>Whole genome sequence of Oryza granulata.</title>
        <authorList>
            <person name="Li W."/>
        </authorList>
    </citation>
    <scope>NUCLEOTIDE SEQUENCE [LARGE SCALE GENOMIC DNA]</scope>
    <source>
        <strain evidence="3">cv. Menghai</strain>
        <tissue evidence="2">Leaf</tissue>
    </source>
</reference>
<name>A0A6G1D7P2_9ORYZ</name>
<proteinExistence type="predicted"/>
<protein>
    <submittedName>
        <fullName evidence="2">Uncharacterized protein</fullName>
    </submittedName>
</protein>
<dbReference type="Proteomes" id="UP000479710">
    <property type="component" value="Unassembled WGS sequence"/>
</dbReference>
<dbReference type="AlphaFoldDB" id="A0A6G1D7P2"/>
<dbReference type="EMBL" id="SPHZ02000007">
    <property type="protein sequence ID" value="KAF0908322.1"/>
    <property type="molecule type" value="Genomic_DNA"/>
</dbReference>
<organism evidence="2 3">
    <name type="scientific">Oryza meyeriana var. granulata</name>
    <dbReference type="NCBI Taxonomy" id="110450"/>
    <lineage>
        <taxon>Eukaryota</taxon>
        <taxon>Viridiplantae</taxon>
        <taxon>Streptophyta</taxon>
        <taxon>Embryophyta</taxon>
        <taxon>Tracheophyta</taxon>
        <taxon>Spermatophyta</taxon>
        <taxon>Magnoliopsida</taxon>
        <taxon>Liliopsida</taxon>
        <taxon>Poales</taxon>
        <taxon>Poaceae</taxon>
        <taxon>BOP clade</taxon>
        <taxon>Oryzoideae</taxon>
        <taxon>Oryzeae</taxon>
        <taxon>Oryzinae</taxon>
        <taxon>Oryza</taxon>
        <taxon>Oryza meyeriana</taxon>
    </lineage>
</organism>
<accession>A0A6G1D7P2</accession>
<feature type="region of interest" description="Disordered" evidence="1">
    <location>
        <begin position="1"/>
        <end position="91"/>
    </location>
</feature>
<sequence length="91" mass="9862">MGLLLLPTRQAPPDTPAPPAPAVVSDAVKEQATMAAQTNFSHQAGPPTKTPEAEKQRGRGGRMNRWNARRREVNAIDTEPARGMSHNTSHK</sequence>
<keyword evidence="3" id="KW-1185">Reference proteome</keyword>
<evidence type="ECO:0000313" key="3">
    <source>
        <dbReference type="Proteomes" id="UP000479710"/>
    </source>
</evidence>